<name>A0A397U1P5_9GLOM</name>
<evidence type="ECO:0000256" key="4">
    <source>
        <dbReference type="ARBA" id="ARBA00022989"/>
    </source>
</evidence>
<dbReference type="Pfam" id="PF06140">
    <property type="entry name" value="Ifi-6-16"/>
    <property type="match status" value="1"/>
</dbReference>
<dbReference type="GO" id="GO:0031966">
    <property type="term" value="C:mitochondrial membrane"/>
    <property type="evidence" value="ECO:0007669"/>
    <property type="project" value="TreeGrafter"/>
</dbReference>
<dbReference type="AlphaFoldDB" id="A0A397U1P5"/>
<evidence type="ECO:0000313" key="7">
    <source>
        <dbReference type="EMBL" id="RIB04134.1"/>
    </source>
</evidence>
<reference evidence="7 8" key="1">
    <citation type="submission" date="2018-06" db="EMBL/GenBank/DDBJ databases">
        <title>Comparative genomics reveals the genomic features of Rhizophagus irregularis, R. cerebriforme, R. diaphanum and Gigaspora rosea, and their symbiotic lifestyle signature.</title>
        <authorList>
            <person name="Morin E."/>
            <person name="San Clemente H."/>
            <person name="Chen E.C.H."/>
            <person name="De La Providencia I."/>
            <person name="Hainaut M."/>
            <person name="Kuo A."/>
            <person name="Kohler A."/>
            <person name="Murat C."/>
            <person name="Tang N."/>
            <person name="Roy S."/>
            <person name="Loubradou J."/>
            <person name="Henrissat B."/>
            <person name="Grigoriev I.V."/>
            <person name="Corradi N."/>
            <person name="Roux C."/>
            <person name="Martin F.M."/>
        </authorList>
    </citation>
    <scope>NUCLEOTIDE SEQUENCE [LARGE SCALE GENOMIC DNA]</scope>
    <source>
        <strain evidence="7 8">DAOM 194757</strain>
    </source>
</reference>
<dbReference type="InterPro" id="IPR038213">
    <property type="entry name" value="IFI6/IFI27-like_sf"/>
</dbReference>
<evidence type="ECO:0000256" key="5">
    <source>
        <dbReference type="ARBA" id="ARBA00023136"/>
    </source>
</evidence>
<keyword evidence="3 6" id="KW-0812">Transmembrane</keyword>
<proteinExistence type="inferred from homology"/>
<evidence type="ECO:0000256" key="1">
    <source>
        <dbReference type="ARBA" id="ARBA00004141"/>
    </source>
</evidence>
<keyword evidence="8" id="KW-1185">Reference proteome</keyword>
<feature type="transmembrane region" description="Helical" evidence="6">
    <location>
        <begin position="48"/>
        <end position="72"/>
    </location>
</feature>
<feature type="transmembrane region" description="Helical" evidence="6">
    <location>
        <begin position="84"/>
        <end position="105"/>
    </location>
</feature>
<evidence type="ECO:0000313" key="8">
    <source>
        <dbReference type="Proteomes" id="UP000266673"/>
    </source>
</evidence>
<dbReference type="GO" id="GO:0001836">
    <property type="term" value="P:release of cytochrome c from mitochondria"/>
    <property type="evidence" value="ECO:0007669"/>
    <property type="project" value="TreeGrafter"/>
</dbReference>
<accession>A0A397U1P5</accession>
<dbReference type="PANTHER" id="PTHR16932">
    <property type="entry name" value="INTERFERON ALPHA-INDUCIBLE PROTEIN 27"/>
    <property type="match status" value="1"/>
</dbReference>
<dbReference type="EMBL" id="QKWP01002246">
    <property type="protein sequence ID" value="RIB04134.1"/>
    <property type="molecule type" value="Genomic_DNA"/>
</dbReference>
<dbReference type="OrthoDB" id="440424at2759"/>
<dbReference type="PANTHER" id="PTHR16932:SF37">
    <property type="entry name" value="ISG12-1 PROTEIN-RELATED"/>
    <property type="match status" value="1"/>
</dbReference>
<keyword evidence="5 6" id="KW-0472">Membrane</keyword>
<gene>
    <name evidence="7" type="ORF">C2G38_707955</name>
</gene>
<comment type="subcellular location">
    <subcellularLocation>
        <location evidence="1">Membrane</location>
        <topology evidence="1">Multi-pass membrane protein</topology>
    </subcellularLocation>
</comment>
<keyword evidence="4 6" id="KW-1133">Transmembrane helix</keyword>
<dbReference type="InterPro" id="IPR009311">
    <property type="entry name" value="IFI6/IFI27-like"/>
</dbReference>
<evidence type="ECO:0000256" key="6">
    <source>
        <dbReference type="SAM" id="Phobius"/>
    </source>
</evidence>
<comment type="similarity">
    <text evidence="2">Belongs to the IFI6/IFI27 family.</text>
</comment>
<comment type="caution">
    <text evidence="7">The sequence shown here is derived from an EMBL/GenBank/DDBJ whole genome shotgun (WGS) entry which is preliminary data.</text>
</comment>
<dbReference type="Gene3D" id="6.10.110.10">
    <property type="match status" value="1"/>
</dbReference>
<sequence length="242" mass="25661">MVQLSDSSLFKGPLLDSFEKNGYVSTPQPPSQKFFEKAKKLVSDHPKAVIGVSTVGGIVLGPIAFIGLVGAAGFGSTGIAAGSLAAWMMSLQGGATAAGSLVAVLQSIGAAGLGMTGTLVTSSAGASALGSLSALITKKLNENPEGLVQLEHFVKIYDQNDENGQSTVVFEMKDKLLNNDKALEDFIKTFILTRSIVMAKQFNFLMDEACSIRSFNILNNRLVTNYGKENVKQRQRSILLVL</sequence>
<organism evidence="7 8">
    <name type="scientific">Gigaspora rosea</name>
    <dbReference type="NCBI Taxonomy" id="44941"/>
    <lineage>
        <taxon>Eukaryota</taxon>
        <taxon>Fungi</taxon>
        <taxon>Fungi incertae sedis</taxon>
        <taxon>Mucoromycota</taxon>
        <taxon>Glomeromycotina</taxon>
        <taxon>Glomeromycetes</taxon>
        <taxon>Diversisporales</taxon>
        <taxon>Gigasporaceae</taxon>
        <taxon>Gigaspora</taxon>
    </lineage>
</organism>
<evidence type="ECO:0000256" key="2">
    <source>
        <dbReference type="ARBA" id="ARBA00007262"/>
    </source>
</evidence>
<dbReference type="Proteomes" id="UP000266673">
    <property type="component" value="Unassembled WGS sequence"/>
</dbReference>
<dbReference type="GO" id="GO:0097193">
    <property type="term" value="P:intrinsic apoptotic signaling pathway"/>
    <property type="evidence" value="ECO:0007669"/>
    <property type="project" value="TreeGrafter"/>
</dbReference>
<evidence type="ECO:0000256" key="3">
    <source>
        <dbReference type="ARBA" id="ARBA00022692"/>
    </source>
</evidence>
<protein>
    <submittedName>
        <fullName evidence="7">Uncharacterized protein</fullName>
    </submittedName>
</protein>